<sequence>MDTSSFRPGESHVAQQSRRDKLRVQASSASAAHHLDDFSNNLEQLSVHSGLNPDLVQVRNVRNASILYDPTTTVFSSEMLNFATRSTGVLPAQRHAMADQELAAMTHNMSHPVSSNIKANSSDPQACSNWRSSDTQQCYDWMVNYASGSSVGRENNQKPIFVGDVLSNNARVTDISTPTQYVKPIYDGYQSVQSSLAIPSSEIHGQGSQRQHREMQFASHMHPFYHNTLADVVTSASNAYGNHSTALCFDNANTWMNRPVESCHQWSSEMGLVTRKNSQELRTLARDPNTQVLSLSLSSNPPSRGNITQFEEGYESEHMQSKPGELKESHNQDSKILKSSNYLCSMSKPAIISRSAGKSLSDMVGTSNYNVLQNAGPLGPFTGYATILKSSKFLKPAQQLLDEFCRAAGLKLLKTCEGSARISGDCAETGAKVNNTTFYSSNEVSGDVAVAVASSTCESLRSEYQQKKAKLLYLQEEVCHRYKQYHQQMQMVASSFESVAGLSTATPYVSLALKTVSRNFRCVRHAISDQLKHVAKALGEDLLSPNTGTSSSKGDTSTSRLKYTDQNFQRYRCGGANAGFFESQQHVWRPQRGLPERSVAILRAWLFEHFLHPYPSDTDKHMLATQTGLSRNQVSNWFINARVRVWKPMVEEIHMLETKGLAENQTYANLEGKSVEGTSHPLQEQSSNNIGADSMLNKQLECSGTGSSSGSGEHLDAEQWSQEKRSRIEFQAPTSMDGSVMNFLPYQRTSGVDIGGLGAVSLTLGLRHGVENAQHQQPHQQHPQLQQREDQHRRRFGGQMIHDFVG</sequence>
<dbReference type="SMR" id="A0A2C9W164"/>
<comment type="similarity">
    <text evidence="2">Belongs to the TALE/BELL homeobox family.</text>
</comment>
<dbReference type="SMART" id="SM00389">
    <property type="entry name" value="HOX"/>
    <property type="match status" value="1"/>
</dbReference>
<evidence type="ECO:0000256" key="2">
    <source>
        <dbReference type="ARBA" id="ARBA00006454"/>
    </source>
</evidence>
<evidence type="ECO:0000256" key="1">
    <source>
        <dbReference type="ARBA" id="ARBA00004123"/>
    </source>
</evidence>
<keyword evidence="3" id="KW-0805">Transcription regulation</keyword>
<reference evidence="12" key="1">
    <citation type="journal article" date="2016" name="Nat. Biotechnol.">
        <title>Sequencing wild and cultivated cassava and related species reveals extensive interspecific hybridization and genetic diversity.</title>
        <authorList>
            <person name="Bredeson J.V."/>
            <person name="Lyons J.B."/>
            <person name="Prochnik S.E."/>
            <person name="Wu G.A."/>
            <person name="Ha C.M."/>
            <person name="Edsinger-Gonzales E."/>
            <person name="Grimwood J."/>
            <person name="Schmutz J."/>
            <person name="Rabbi I.Y."/>
            <person name="Egesi C."/>
            <person name="Nauluvula P."/>
            <person name="Lebot V."/>
            <person name="Ndunguru J."/>
            <person name="Mkamilo G."/>
            <person name="Bart R.S."/>
            <person name="Setter T.L."/>
            <person name="Gleadow R.M."/>
            <person name="Kulakow P."/>
            <person name="Ferguson M.E."/>
            <person name="Rounsley S."/>
            <person name="Rokhsar D.S."/>
        </authorList>
    </citation>
    <scope>NUCLEOTIDE SEQUENCE [LARGE SCALE GENOMIC DNA]</scope>
    <source>
        <strain evidence="12">cv. AM560-2</strain>
    </source>
</reference>
<dbReference type="FunFam" id="1.10.10.60:FF:000083">
    <property type="entry name" value="BEL1-like homeodomain protein 4"/>
    <property type="match status" value="1"/>
</dbReference>
<evidence type="ECO:0000259" key="10">
    <source>
        <dbReference type="PROSITE" id="PS50071"/>
    </source>
</evidence>
<keyword evidence="6" id="KW-0804">Transcription</keyword>
<dbReference type="OrthoDB" id="10056939at2759"/>
<proteinExistence type="inferred from homology"/>
<name>A0A2C9W164_MANES</name>
<dbReference type="InterPro" id="IPR001356">
    <property type="entry name" value="HD"/>
</dbReference>
<dbReference type="AlphaFoldDB" id="A0A2C9W164"/>
<evidence type="ECO:0000256" key="7">
    <source>
        <dbReference type="ARBA" id="ARBA00023242"/>
    </source>
</evidence>
<evidence type="ECO:0000256" key="5">
    <source>
        <dbReference type="ARBA" id="ARBA00023155"/>
    </source>
</evidence>
<dbReference type="InterPro" id="IPR009057">
    <property type="entry name" value="Homeodomain-like_sf"/>
</dbReference>
<dbReference type="PROSITE" id="PS50071">
    <property type="entry name" value="HOMEOBOX_2"/>
    <property type="match status" value="1"/>
</dbReference>
<feature type="region of interest" description="Disordered" evidence="9">
    <location>
        <begin position="700"/>
        <end position="724"/>
    </location>
</feature>
<evidence type="ECO:0000256" key="3">
    <source>
        <dbReference type="ARBA" id="ARBA00023015"/>
    </source>
</evidence>
<dbReference type="Gramene" id="Manes.04G017500.7.v8.1">
    <property type="protein sequence ID" value="Manes.04G017500.7.v8.1.CDS"/>
    <property type="gene ID" value="Manes.04G017500.v8.1"/>
</dbReference>
<feature type="compositionally biased region" description="Low complexity" evidence="9">
    <location>
        <begin position="703"/>
        <end position="712"/>
    </location>
</feature>
<dbReference type="GO" id="GO:0003677">
    <property type="term" value="F:DNA binding"/>
    <property type="evidence" value="ECO:0007669"/>
    <property type="project" value="UniProtKB-UniRule"/>
</dbReference>
<dbReference type="Proteomes" id="UP000091857">
    <property type="component" value="Chromosome 4"/>
</dbReference>
<dbReference type="GO" id="GO:0005634">
    <property type="term" value="C:nucleus"/>
    <property type="evidence" value="ECO:0000318"/>
    <property type="project" value="GO_Central"/>
</dbReference>
<dbReference type="PANTHER" id="PTHR11850">
    <property type="entry name" value="HOMEOBOX PROTEIN TRANSCRIPTION FACTORS"/>
    <property type="match status" value="1"/>
</dbReference>
<feature type="compositionally biased region" description="Low complexity" evidence="9">
    <location>
        <begin position="774"/>
        <end position="786"/>
    </location>
</feature>
<dbReference type="GO" id="GO:0006355">
    <property type="term" value="P:regulation of DNA-templated transcription"/>
    <property type="evidence" value="ECO:0007669"/>
    <property type="project" value="InterPro"/>
</dbReference>
<dbReference type="Gramene" id="Manes.04G017500.6.v8.1">
    <property type="protein sequence ID" value="Manes.04G017500.6.v8.1.CDS"/>
    <property type="gene ID" value="Manes.04G017500.v8.1"/>
</dbReference>
<dbReference type="Pfam" id="PF07526">
    <property type="entry name" value="POX"/>
    <property type="match status" value="1"/>
</dbReference>
<evidence type="ECO:0000256" key="4">
    <source>
        <dbReference type="ARBA" id="ARBA00023125"/>
    </source>
</evidence>
<keyword evidence="4 8" id="KW-0238">DNA-binding</keyword>
<keyword evidence="7 8" id="KW-0539">Nucleus</keyword>
<evidence type="ECO:0000313" key="11">
    <source>
        <dbReference type="EMBL" id="OAY51575.1"/>
    </source>
</evidence>
<feature type="compositionally biased region" description="Basic and acidic residues" evidence="9">
    <location>
        <begin position="713"/>
        <end position="724"/>
    </location>
</feature>
<feature type="region of interest" description="Disordered" evidence="9">
    <location>
        <begin position="1"/>
        <end position="20"/>
    </location>
</feature>
<feature type="domain" description="Homeobox" evidence="10">
    <location>
        <begin position="585"/>
        <end position="648"/>
    </location>
</feature>
<keyword evidence="5 8" id="KW-0371">Homeobox</keyword>
<dbReference type="Pfam" id="PF05920">
    <property type="entry name" value="Homeobox_KN"/>
    <property type="match status" value="1"/>
</dbReference>
<dbReference type="STRING" id="3983.A0A2C9W164"/>
<dbReference type="SUPFAM" id="SSF46689">
    <property type="entry name" value="Homeodomain-like"/>
    <property type="match status" value="1"/>
</dbReference>
<evidence type="ECO:0000256" key="6">
    <source>
        <dbReference type="ARBA" id="ARBA00023163"/>
    </source>
</evidence>
<dbReference type="InterPro" id="IPR006563">
    <property type="entry name" value="POX_dom"/>
</dbReference>
<organism evidence="11 12">
    <name type="scientific">Manihot esculenta</name>
    <name type="common">Cassava</name>
    <name type="synonym">Jatropha manihot</name>
    <dbReference type="NCBI Taxonomy" id="3983"/>
    <lineage>
        <taxon>Eukaryota</taxon>
        <taxon>Viridiplantae</taxon>
        <taxon>Streptophyta</taxon>
        <taxon>Embryophyta</taxon>
        <taxon>Tracheophyta</taxon>
        <taxon>Spermatophyta</taxon>
        <taxon>Magnoliopsida</taxon>
        <taxon>eudicotyledons</taxon>
        <taxon>Gunneridae</taxon>
        <taxon>Pentapetalae</taxon>
        <taxon>rosids</taxon>
        <taxon>fabids</taxon>
        <taxon>Malpighiales</taxon>
        <taxon>Euphorbiaceae</taxon>
        <taxon>Crotonoideae</taxon>
        <taxon>Manihoteae</taxon>
        <taxon>Manihot</taxon>
    </lineage>
</organism>
<gene>
    <name evidence="11" type="ORF">MANES_04G017500v8</name>
</gene>
<dbReference type="Gene3D" id="1.10.10.60">
    <property type="entry name" value="Homeodomain-like"/>
    <property type="match status" value="1"/>
</dbReference>
<dbReference type="SMART" id="SM00574">
    <property type="entry name" value="POX"/>
    <property type="match status" value="1"/>
</dbReference>
<comment type="subcellular location">
    <subcellularLocation>
        <location evidence="1 8">Nucleus</location>
    </subcellularLocation>
</comment>
<feature type="region of interest" description="Disordered" evidence="9">
    <location>
        <begin position="313"/>
        <end position="333"/>
    </location>
</feature>
<dbReference type="InterPro" id="IPR008422">
    <property type="entry name" value="KN_HD"/>
</dbReference>
<feature type="region of interest" description="Disordered" evidence="9">
    <location>
        <begin position="772"/>
        <end position="792"/>
    </location>
</feature>
<feature type="compositionally biased region" description="Basic and acidic residues" evidence="9">
    <location>
        <begin position="315"/>
        <end position="333"/>
    </location>
</feature>
<dbReference type="EMBL" id="CM004390">
    <property type="protein sequence ID" value="OAY51575.1"/>
    <property type="molecule type" value="Genomic_DNA"/>
</dbReference>
<evidence type="ECO:0000256" key="9">
    <source>
        <dbReference type="SAM" id="MobiDB-lite"/>
    </source>
</evidence>
<dbReference type="CDD" id="cd00086">
    <property type="entry name" value="homeodomain"/>
    <property type="match status" value="1"/>
</dbReference>
<dbReference type="OMA" id="HSFLRMN"/>
<evidence type="ECO:0000313" key="12">
    <source>
        <dbReference type="Proteomes" id="UP000091857"/>
    </source>
</evidence>
<protein>
    <recommendedName>
        <fullName evidence="10">Homeobox domain-containing protein</fullName>
    </recommendedName>
</protein>
<accession>A0A2C9W164</accession>
<evidence type="ECO:0000256" key="8">
    <source>
        <dbReference type="PROSITE-ProRule" id="PRU00108"/>
    </source>
</evidence>
<keyword evidence="12" id="KW-1185">Reference proteome</keyword>
<comment type="caution">
    <text evidence="11">The sequence shown here is derived from an EMBL/GenBank/DDBJ whole genome shotgun (WGS) entry which is preliminary data.</text>
</comment>
<feature type="DNA-binding region" description="Homeobox" evidence="8">
    <location>
        <begin position="587"/>
        <end position="649"/>
    </location>
</feature>
<dbReference type="InterPro" id="IPR050224">
    <property type="entry name" value="TALE_homeobox"/>
</dbReference>